<evidence type="ECO:0000313" key="2">
    <source>
        <dbReference type="EMBL" id="TWE10430.1"/>
    </source>
</evidence>
<evidence type="ECO:0000256" key="1">
    <source>
        <dbReference type="SAM" id="MobiDB-lite"/>
    </source>
</evidence>
<dbReference type="EMBL" id="VIVQ01000002">
    <property type="protein sequence ID" value="TWE10430.1"/>
    <property type="molecule type" value="Genomic_DNA"/>
</dbReference>
<dbReference type="Proteomes" id="UP000318297">
    <property type="component" value="Unassembled WGS sequence"/>
</dbReference>
<gene>
    <name evidence="2" type="ORF">BKA23_2791</name>
</gene>
<feature type="region of interest" description="Disordered" evidence="1">
    <location>
        <begin position="1"/>
        <end position="23"/>
    </location>
</feature>
<evidence type="ECO:0000313" key="3">
    <source>
        <dbReference type="Proteomes" id="UP000318297"/>
    </source>
</evidence>
<protein>
    <submittedName>
        <fullName evidence="2">Uncharacterized protein</fullName>
    </submittedName>
</protein>
<dbReference type="AlphaFoldDB" id="A0A561E4C5"/>
<accession>A0A561E4C5</accession>
<organism evidence="2 3">
    <name type="scientific">Rudaeicoccus suwonensis</name>
    <dbReference type="NCBI Taxonomy" id="657409"/>
    <lineage>
        <taxon>Bacteria</taxon>
        <taxon>Bacillati</taxon>
        <taxon>Actinomycetota</taxon>
        <taxon>Actinomycetes</taxon>
        <taxon>Micrococcales</taxon>
        <taxon>Dermacoccaceae</taxon>
        <taxon>Rudaeicoccus</taxon>
    </lineage>
</organism>
<comment type="caution">
    <text evidence="2">The sequence shown here is derived from an EMBL/GenBank/DDBJ whole genome shotgun (WGS) entry which is preliminary data.</text>
</comment>
<name>A0A561E4C5_9MICO</name>
<keyword evidence="3" id="KW-1185">Reference proteome</keyword>
<sequence length="204" mass="21962">MPQAPAPRTSRHALPPSHDLQLPTIGSDERRILTDREPVVHLTRLQSAAGSLEVRVAVATPSEVALGFVFETGDRRESVVLPGLSQQGPDPRSPIFRATTSGAAINLRRVSDVHRFLLFAVPTRPSKQMPGGTVALTTYAGARLELPLVAGPTFGAQALLTGHVVEGRIVIRAEHDPYSGTLQQICGAYGYTELSWRDAFTPLV</sequence>
<proteinExistence type="predicted"/>
<reference evidence="2 3" key="1">
    <citation type="submission" date="2019-06" db="EMBL/GenBank/DDBJ databases">
        <title>Sequencing the genomes of 1000 actinobacteria strains.</title>
        <authorList>
            <person name="Klenk H.-P."/>
        </authorList>
    </citation>
    <scope>NUCLEOTIDE SEQUENCE [LARGE SCALE GENOMIC DNA]</scope>
    <source>
        <strain evidence="2 3">DSM 19560</strain>
    </source>
</reference>